<feature type="transmembrane region" description="Helical" evidence="1">
    <location>
        <begin position="241"/>
        <end position="268"/>
    </location>
</feature>
<keyword evidence="1" id="KW-0472">Membrane</keyword>
<feature type="transmembrane region" description="Helical" evidence="1">
    <location>
        <begin position="135"/>
        <end position="155"/>
    </location>
</feature>
<name>A0ABS3RM88_9ACTN</name>
<evidence type="ECO:0000256" key="1">
    <source>
        <dbReference type="SAM" id="Phobius"/>
    </source>
</evidence>
<feature type="transmembrane region" description="Helical" evidence="1">
    <location>
        <begin position="96"/>
        <end position="123"/>
    </location>
</feature>
<feature type="transmembrane region" description="Helical" evidence="1">
    <location>
        <begin position="6"/>
        <end position="36"/>
    </location>
</feature>
<evidence type="ECO:0000313" key="4">
    <source>
        <dbReference type="Proteomes" id="UP000680206"/>
    </source>
</evidence>
<dbReference type="Proteomes" id="UP000680206">
    <property type="component" value="Unassembled WGS sequence"/>
</dbReference>
<organism evidence="3 4">
    <name type="scientific">Actinomadura violacea</name>
    <dbReference type="NCBI Taxonomy" id="2819934"/>
    <lineage>
        <taxon>Bacteria</taxon>
        <taxon>Bacillati</taxon>
        <taxon>Actinomycetota</taxon>
        <taxon>Actinomycetes</taxon>
        <taxon>Streptosporangiales</taxon>
        <taxon>Thermomonosporaceae</taxon>
        <taxon>Actinomadura</taxon>
    </lineage>
</organism>
<keyword evidence="1" id="KW-0812">Transmembrane</keyword>
<feature type="transmembrane region" description="Helical" evidence="1">
    <location>
        <begin position="311"/>
        <end position="335"/>
    </location>
</feature>
<dbReference type="Pfam" id="PF07158">
    <property type="entry name" value="MatC_N"/>
    <property type="match status" value="1"/>
</dbReference>
<dbReference type="EMBL" id="JAGEPF010000006">
    <property type="protein sequence ID" value="MBO2457864.1"/>
    <property type="molecule type" value="Genomic_DNA"/>
</dbReference>
<dbReference type="InterPro" id="IPR009827">
    <property type="entry name" value="MatC_N"/>
</dbReference>
<evidence type="ECO:0000313" key="3">
    <source>
        <dbReference type="EMBL" id="MBO2457864.1"/>
    </source>
</evidence>
<accession>A0ABS3RM88</accession>
<comment type="caution">
    <text evidence="3">The sequence shown here is derived from an EMBL/GenBank/DDBJ whole genome shotgun (WGS) entry which is preliminary data.</text>
</comment>
<feature type="transmembrane region" description="Helical" evidence="1">
    <location>
        <begin position="175"/>
        <end position="195"/>
    </location>
</feature>
<dbReference type="RefSeq" id="WP_208239373.1">
    <property type="nucleotide sequence ID" value="NZ_JAGEPF010000006.1"/>
</dbReference>
<keyword evidence="1" id="KW-1133">Transmembrane helix</keyword>
<keyword evidence="4" id="KW-1185">Reference proteome</keyword>
<protein>
    <recommendedName>
        <fullName evidence="2">Dicarboxylate carrier MatC N-terminal domain-containing protein</fullName>
    </recommendedName>
</protein>
<reference evidence="3 4" key="1">
    <citation type="submission" date="2021-03" db="EMBL/GenBank/DDBJ databases">
        <title>Actinomadura violae sp. nov., isolated from lichen in Thailand.</title>
        <authorList>
            <person name="Kanchanasin P."/>
            <person name="Saeng-In P."/>
            <person name="Phongsopitanun W."/>
            <person name="Yuki M."/>
            <person name="Kudo T."/>
            <person name="Ohkuma M."/>
            <person name="Tanasupawat S."/>
        </authorList>
    </citation>
    <scope>NUCLEOTIDE SEQUENCE [LARGE SCALE GENOMIC DNA]</scope>
    <source>
        <strain evidence="3 4">LCR2-06</strain>
    </source>
</reference>
<feature type="domain" description="Dicarboxylate carrier MatC N-terminal" evidence="2">
    <location>
        <begin position="4"/>
        <end position="149"/>
    </location>
</feature>
<feature type="transmembrane region" description="Helical" evidence="1">
    <location>
        <begin position="280"/>
        <end position="299"/>
    </location>
</feature>
<feature type="transmembrane region" description="Helical" evidence="1">
    <location>
        <begin position="365"/>
        <end position="386"/>
    </location>
</feature>
<feature type="transmembrane region" description="Helical" evidence="1">
    <location>
        <begin position="341"/>
        <end position="358"/>
    </location>
</feature>
<gene>
    <name evidence="3" type="ORF">J4709_09810</name>
</gene>
<proteinExistence type="predicted"/>
<feature type="transmembrane region" description="Helical" evidence="1">
    <location>
        <begin position="406"/>
        <end position="429"/>
    </location>
</feature>
<evidence type="ECO:0000259" key="2">
    <source>
        <dbReference type="Pfam" id="PF07158"/>
    </source>
</evidence>
<feature type="transmembrane region" description="Helical" evidence="1">
    <location>
        <begin position="48"/>
        <end position="67"/>
    </location>
</feature>
<sequence length="431" mass="43818">MSGPEILSLVLLVAVFALAIWRDVNVGLVAMPAAFLLGGIAGIPKEQILAGFPAGIVALIVGVMYMFGHAQRSGAFDRVVHGIVRVSGGRDWVLPWSLFAVGAVLSGIGTLPSATVAIVLPVAMRVARNRNIDPVLMAIVAAHGAGAGGFSPMSPWAAIVKDLAAKSGVHYSENLLFLGLAGFDVLSTAVFFFALGGLPLIRRGRTEGDAAGSTAGTGAGGRPAEAVQGASRITPYEIGSLAGLGVFVLAVLVLDLNIVFAAFAVGLVLHLVFRPDGRRVIADIPWGVVMLTVGILVYVGDLEAAGTLKTIAGHLGGIGAPVVAALAIAYVAALFATVESSTVAVLGVVVPLTAAVLPHQTSAQFTALLIAVCGTIGGVAISPLHLGGGLVLANVDDGDHKRVFRWLLGWSVGAAVVLPALLMVLPVSFGL</sequence>